<gene>
    <name evidence="1" type="ORF">A2W54_02685</name>
</gene>
<dbReference type="InterPro" id="IPR036388">
    <property type="entry name" value="WH-like_DNA-bd_sf"/>
</dbReference>
<protein>
    <recommendedName>
        <fullName evidence="3">Rrf2 family transcriptional regulator</fullName>
    </recommendedName>
</protein>
<evidence type="ECO:0000313" key="2">
    <source>
        <dbReference type="Proteomes" id="UP000178425"/>
    </source>
</evidence>
<reference evidence="1 2" key="1">
    <citation type="journal article" date="2016" name="Nat. Commun.">
        <title>Thousands of microbial genomes shed light on interconnected biogeochemical processes in an aquifer system.</title>
        <authorList>
            <person name="Anantharaman K."/>
            <person name="Brown C.T."/>
            <person name="Hug L.A."/>
            <person name="Sharon I."/>
            <person name="Castelle C.J."/>
            <person name="Probst A.J."/>
            <person name="Thomas B.C."/>
            <person name="Singh A."/>
            <person name="Wilkins M.J."/>
            <person name="Karaoz U."/>
            <person name="Brodie E.L."/>
            <person name="Williams K.H."/>
            <person name="Hubbard S.S."/>
            <person name="Banfield J.F."/>
        </authorList>
    </citation>
    <scope>NUCLEOTIDE SEQUENCE [LARGE SCALE GENOMIC DNA]</scope>
</reference>
<dbReference type="Proteomes" id="UP000178425">
    <property type="component" value="Unassembled WGS sequence"/>
</dbReference>
<dbReference type="Pfam" id="PF02082">
    <property type="entry name" value="Rrf2"/>
    <property type="match status" value="1"/>
</dbReference>
<dbReference type="GO" id="GO:0005829">
    <property type="term" value="C:cytosol"/>
    <property type="evidence" value="ECO:0007669"/>
    <property type="project" value="TreeGrafter"/>
</dbReference>
<comment type="caution">
    <text evidence="1">The sequence shown here is derived from an EMBL/GenBank/DDBJ whole genome shotgun (WGS) entry which is preliminary data.</text>
</comment>
<dbReference type="InterPro" id="IPR036390">
    <property type="entry name" value="WH_DNA-bd_sf"/>
</dbReference>
<dbReference type="PROSITE" id="PS51197">
    <property type="entry name" value="HTH_RRF2_2"/>
    <property type="match status" value="1"/>
</dbReference>
<dbReference type="GO" id="GO:0003700">
    <property type="term" value="F:DNA-binding transcription factor activity"/>
    <property type="evidence" value="ECO:0007669"/>
    <property type="project" value="TreeGrafter"/>
</dbReference>
<dbReference type="PANTHER" id="PTHR33221">
    <property type="entry name" value="WINGED HELIX-TURN-HELIX TRANSCRIPTIONAL REGULATOR, RRF2 FAMILY"/>
    <property type="match status" value="1"/>
</dbReference>
<evidence type="ECO:0008006" key="3">
    <source>
        <dbReference type="Google" id="ProtNLM"/>
    </source>
</evidence>
<dbReference type="InterPro" id="IPR000944">
    <property type="entry name" value="Tscrpt_reg_Rrf2"/>
</dbReference>
<dbReference type="SUPFAM" id="SSF46785">
    <property type="entry name" value="Winged helix' DNA-binding domain"/>
    <property type="match status" value="1"/>
</dbReference>
<organism evidence="1 2">
    <name type="scientific">Candidatus Giovannonibacteria bacterium RIFCSPHIGHO2_02_43_13</name>
    <dbReference type="NCBI Taxonomy" id="1798330"/>
    <lineage>
        <taxon>Bacteria</taxon>
        <taxon>Candidatus Giovannoniibacteriota</taxon>
    </lineage>
</organism>
<dbReference type="EMBL" id="MFHI01000022">
    <property type="protein sequence ID" value="OGF78667.1"/>
    <property type="molecule type" value="Genomic_DNA"/>
</dbReference>
<accession>A0A1F5WSR4</accession>
<dbReference type="PANTHER" id="PTHR33221:SF15">
    <property type="entry name" value="HTH-TYPE TRANSCRIPTIONAL REGULATOR YWGB-RELATED"/>
    <property type="match status" value="1"/>
</dbReference>
<proteinExistence type="predicted"/>
<name>A0A1F5WSR4_9BACT</name>
<sequence>MVRFDYGVVLIENLKKADLTLSGFLDAKAIARAHKLSPSLMEKVAQELKRGGWFESKRGSGGGYKLIKNEVSVADVINFFEKPRKICPINRLRSKL</sequence>
<evidence type="ECO:0000313" key="1">
    <source>
        <dbReference type="EMBL" id="OGF78667.1"/>
    </source>
</evidence>
<dbReference type="Gene3D" id="1.10.10.10">
    <property type="entry name" value="Winged helix-like DNA-binding domain superfamily/Winged helix DNA-binding domain"/>
    <property type="match status" value="1"/>
</dbReference>
<dbReference type="AlphaFoldDB" id="A0A1F5WSR4"/>